<reference evidence="1" key="1">
    <citation type="submission" date="2022-12" db="EMBL/GenBank/DDBJ databases">
        <title>Genome Sequence of Lasiodiplodia mahajangana.</title>
        <authorList>
            <person name="Buettner E."/>
        </authorList>
    </citation>
    <scope>NUCLEOTIDE SEQUENCE</scope>
    <source>
        <strain evidence="1">VT137</strain>
    </source>
</reference>
<comment type="caution">
    <text evidence="1">The sequence shown here is derived from an EMBL/GenBank/DDBJ whole genome shotgun (WGS) entry which is preliminary data.</text>
</comment>
<proteinExistence type="predicted"/>
<evidence type="ECO:0000313" key="1">
    <source>
        <dbReference type="EMBL" id="KAJ8131018.1"/>
    </source>
</evidence>
<dbReference type="Proteomes" id="UP001153332">
    <property type="component" value="Unassembled WGS sequence"/>
</dbReference>
<keyword evidence="2" id="KW-1185">Reference proteome</keyword>
<sequence length="227" mass="25809">MSTSKIVDIVLMDDEDVPTCFKILSDSFGHDAPFVDVYFPNHDTLAGQVQGSNRLVAWKRSAPESKFLKAVISTERDGASEERIIGFCIWTYMQDIPPQKIEQAENVEEVWPDMTERQFMAGLWEEYVKPRTQAVKDAQGKGIYVLELLAVHPDYQRMGAGTALVEWGIHASDQCQVKAVVESTPAGRRVYERCGMRAEIEKMNFDVGEEFSNRVKPRLIFMTREPV</sequence>
<accession>A0ACC2JUZ0</accession>
<organism evidence="1 2">
    <name type="scientific">Lasiodiplodia mahajangana</name>
    <dbReference type="NCBI Taxonomy" id="1108764"/>
    <lineage>
        <taxon>Eukaryota</taxon>
        <taxon>Fungi</taxon>
        <taxon>Dikarya</taxon>
        <taxon>Ascomycota</taxon>
        <taxon>Pezizomycotina</taxon>
        <taxon>Dothideomycetes</taxon>
        <taxon>Dothideomycetes incertae sedis</taxon>
        <taxon>Botryosphaeriales</taxon>
        <taxon>Botryosphaeriaceae</taxon>
        <taxon>Lasiodiplodia</taxon>
    </lineage>
</organism>
<name>A0ACC2JUZ0_9PEZI</name>
<dbReference type="EMBL" id="JAPUUL010000374">
    <property type="protein sequence ID" value="KAJ8131018.1"/>
    <property type="molecule type" value="Genomic_DNA"/>
</dbReference>
<evidence type="ECO:0000313" key="2">
    <source>
        <dbReference type="Proteomes" id="UP001153332"/>
    </source>
</evidence>
<protein>
    <submittedName>
        <fullName evidence="1">Uncharacterized protein</fullName>
    </submittedName>
</protein>
<gene>
    <name evidence="1" type="ORF">O1611_g2607</name>
</gene>